<protein>
    <submittedName>
        <fullName evidence="1">Uncharacterized protein</fullName>
    </submittedName>
</protein>
<comment type="caution">
    <text evidence="1">The sequence shown here is derived from an EMBL/GenBank/DDBJ whole genome shotgun (WGS) entry which is preliminary data.</text>
</comment>
<evidence type="ECO:0000313" key="2">
    <source>
        <dbReference type="Proteomes" id="UP000186955"/>
    </source>
</evidence>
<keyword evidence="2" id="KW-1185">Reference proteome</keyword>
<dbReference type="EMBL" id="MNBE01000206">
    <property type="protein sequence ID" value="OKP12455.1"/>
    <property type="molecule type" value="Genomic_DNA"/>
</dbReference>
<dbReference type="AlphaFoldDB" id="A0A1Q5UIY4"/>
<organism evidence="1 2">
    <name type="scientific">Penicillium subrubescens</name>
    <dbReference type="NCBI Taxonomy" id="1316194"/>
    <lineage>
        <taxon>Eukaryota</taxon>
        <taxon>Fungi</taxon>
        <taxon>Dikarya</taxon>
        <taxon>Ascomycota</taxon>
        <taxon>Pezizomycotina</taxon>
        <taxon>Eurotiomycetes</taxon>
        <taxon>Eurotiomycetidae</taxon>
        <taxon>Eurotiales</taxon>
        <taxon>Aspergillaceae</taxon>
        <taxon>Penicillium</taxon>
    </lineage>
</organism>
<accession>A0A1Q5UIY4</accession>
<evidence type="ECO:0000313" key="1">
    <source>
        <dbReference type="EMBL" id="OKP12455.1"/>
    </source>
</evidence>
<gene>
    <name evidence="1" type="ORF">PENSUB_1908</name>
</gene>
<proteinExistence type="predicted"/>
<reference evidence="1 2" key="1">
    <citation type="submission" date="2016-10" db="EMBL/GenBank/DDBJ databases">
        <title>Genome sequence of the ascomycete fungus Penicillium subrubescens.</title>
        <authorList>
            <person name="De Vries R.P."/>
            <person name="Peng M."/>
            <person name="Dilokpimol A."/>
            <person name="Hilden K."/>
            <person name="Makela M.R."/>
            <person name="Grigoriev I."/>
            <person name="Riley R."/>
            <person name="Granchi Z."/>
        </authorList>
    </citation>
    <scope>NUCLEOTIDE SEQUENCE [LARGE SCALE GENOMIC DNA]</scope>
    <source>
        <strain evidence="1 2">CBS 132785</strain>
    </source>
</reference>
<dbReference type="Proteomes" id="UP000186955">
    <property type="component" value="Unassembled WGS sequence"/>
</dbReference>
<name>A0A1Q5UIY4_9EURO</name>
<sequence length="97" mass="10319">MSHEMVVSVLGGEAHAKGIDGELRARICDGDSTCLFLILIEAQRASTLAFGCPVGDGSVGNNDREMITVVLKNGWKTWRSSPFTPIAAVVEKLSNGD</sequence>